<evidence type="ECO:0000256" key="3">
    <source>
        <dbReference type="ARBA" id="ARBA00022692"/>
    </source>
</evidence>
<dbReference type="PANTHER" id="PTHR43701:SF2">
    <property type="entry name" value="MEMBRANE TRANSPORTER PROTEIN YJNA-RELATED"/>
    <property type="match status" value="1"/>
</dbReference>
<organism evidence="8 9">
    <name type="scientific">Levilactobacillus zymae</name>
    <dbReference type="NCBI Taxonomy" id="267363"/>
    <lineage>
        <taxon>Bacteria</taxon>
        <taxon>Bacillati</taxon>
        <taxon>Bacillota</taxon>
        <taxon>Bacilli</taxon>
        <taxon>Lactobacillales</taxon>
        <taxon>Lactobacillaceae</taxon>
        <taxon>Levilactobacillus</taxon>
    </lineage>
</organism>
<keyword evidence="5 6" id="KW-0472">Membrane</keyword>
<dbReference type="EMBL" id="LT854705">
    <property type="protein sequence ID" value="SMS13718.1"/>
    <property type="molecule type" value="Genomic_DNA"/>
</dbReference>
<reference evidence="7 10" key="3">
    <citation type="submission" date="2019-07" db="EMBL/GenBank/DDBJ databases">
        <title>Whole genome shotgun sequence of Lactobacillus zymae NBRC 107157.</title>
        <authorList>
            <person name="Hosoyama A."/>
            <person name="Uohara A."/>
            <person name="Ohji S."/>
            <person name="Ichikawa N."/>
        </authorList>
    </citation>
    <scope>NUCLEOTIDE SEQUENCE [LARGE SCALE GENOMIC DNA]</scope>
    <source>
        <strain evidence="7 10">NBRC 107157</strain>
    </source>
</reference>
<evidence type="ECO:0000313" key="7">
    <source>
        <dbReference type="EMBL" id="GEO72295.1"/>
    </source>
</evidence>
<sequence>MLVLIYGFLIGAFISVMGGGGAPLYLGVLTSQIGISTAVAAPTSLIVAIPALLFGCATQMRIHNVRFDLGNRMILAALPGIFLGTGISPFIPTKIYDWVVGTLLMVMGAIVVIRGLRHAKKVPTGRSRLGLAVGLGFLSGMMVGIGGLTGGGPTVAGLSILGLSAMSAAGTSTYVLSVMAIVGAISHLFTGTIAWTAGITLMIGSVVGAVVTPLLLHKLDMVKLNKWLTPLMGLVIVYFGVNIFFK</sequence>
<feature type="transmembrane region" description="Helical" evidence="6">
    <location>
        <begin position="129"/>
        <end position="148"/>
    </location>
</feature>
<accession>A0A1Y6JUW6</accession>
<evidence type="ECO:0000313" key="8">
    <source>
        <dbReference type="EMBL" id="SMS13718.1"/>
    </source>
</evidence>
<keyword evidence="10" id="KW-1185">Reference proteome</keyword>
<dbReference type="KEGG" id="lzy:LZ3411_0668"/>
<dbReference type="InterPro" id="IPR051598">
    <property type="entry name" value="TSUP/Inactive_protease-like"/>
</dbReference>
<dbReference type="EMBL" id="BJZK01000017">
    <property type="protein sequence ID" value="GEO72295.1"/>
    <property type="molecule type" value="Genomic_DNA"/>
</dbReference>
<keyword evidence="3 6" id="KW-0812">Transmembrane</keyword>
<feature type="transmembrane region" description="Helical" evidence="6">
    <location>
        <begin position="69"/>
        <end position="92"/>
    </location>
</feature>
<reference evidence="8" key="2">
    <citation type="submission" date="2017-05" db="EMBL/GenBank/DDBJ databases">
        <authorList>
            <person name="Song R."/>
            <person name="Chenine A.L."/>
            <person name="Ruprecht R.M."/>
        </authorList>
    </citation>
    <scope>NUCLEOTIDE SEQUENCE</scope>
    <source>
        <strain evidence="8">ACA-DC 3411</strain>
    </source>
</reference>
<feature type="transmembrane region" description="Helical" evidence="6">
    <location>
        <begin position="160"/>
        <end position="185"/>
    </location>
</feature>
<evidence type="ECO:0000256" key="1">
    <source>
        <dbReference type="ARBA" id="ARBA00004141"/>
    </source>
</evidence>
<evidence type="ECO:0000256" key="5">
    <source>
        <dbReference type="ARBA" id="ARBA00023136"/>
    </source>
</evidence>
<dbReference type="Pfam" id="PF01925">
    <property type="entry name" value="TauE"/>
    <property type="match status" value="1"/>
</dbReference>
<gene>
    <name evidence="8" type="ORF">LZ3411_0668</name>
    <name evidence="7" type="ORF">LZY01_14630</name>
</gene>
<evidence type="ECO:0000256" key="4">
    <source>
        <dbReference type="ARBA" id="ARBA00022989"/>
    </source>
</evidence>
<proteinExistence type="inferred from homology"/>
<keyword evidence="4 6" id="KW-1133">Transmembrane helix</keyword>
<dbReference type="Proteomes" id="UP000321794">
    <property type="component" value="Unassembled WGS sequence"/>
</dbReference>
<comment type="similarity">
    <text evidence="2 6">Belongs to the 4-toluene sulfonate uptake permease (TSUP) (TC 2.A.102) family.</text>
</comment>
<comment type="subcellular location">
    <subcellularLocation>
        <location evidence="6">Cell membrane</location>
        <topology evidence="6">Multi-pass membrane protein</topology>
    </subcellularLocation>
    <subcellularLocation>
        <location evidence="1">Membrane</location>
        <topology evidence="1">Multi-pass membrane protein</topology>
    </subcellularLocation>
</comment>
<dbReference type="AlphaFoldDB" id="A0A1Y6JUW6"/>
<evidence type="ECO:0000313" key="10">
    <source>
        <dbReference type="Proteomes" id="UP000321794"/>
    </source>
</evidence>
<evidence type="ECO:0000313" key="9">
    <source>
        <dbReference type="Proteomes" id="UP000195412"/>
    </source>
</evidence>
<feature type="transmembrane region" description="Helical" evidence="6">
    <location>
        <begin position="227"/>
        <end position="245"/>
    </location>
</feature>
<dbReference type="PANTHER" id="PTHR43701">
    <property type="entry name" value="MEMBRANE TRANSPORTER PROTEIN MJ0441-RELATED"/>
    <property type="match status" value="1"/>
</dbReference>
<feature type="transmembrane region" description="Helical" evidence="6">
    <location>
        <begin position="192"/>
        <end position="215"/>
    </location>
</feature>
<evidence type="ECO:0000256" key="2">
    <source>
        <dbReference type="ARBA" id="ARBA00009142"/>
    </source>
</evidence>
<dbReference type="Proteomes" id="UP000195412">
    <property type="component" value="Chromosome I"/>
</dbReference>
<feature type="transmembrane region" description="Helical" evidence="6">
    <location>
        <begin position="98"/>
        <end position="117"/>
    </location>
</feature>
<reference evidence="9" key="1">
    <citation type="submission" date="2017-05" db="EMBL/GenBank/DDBJ databases">
        <authorList>
            <person name="Papadimitriou K."/>
        </authorList>
    </citation>
    <scope>NUCLEOTIDE SEQUENCE [LARGE SCALE GENOMIC DNA]</scope>
    <source>
        <strain evidence="9">ACA-DC 3411</strain>
    </source>
</reference>
<evidence type="ECO:0000256" key="6">
    <source>
        <dbReference type="RuleBase" id="RU363041"/>
    </source>
</evidence>
<dbReference type="RefSeq" id="WP_083485260.1">
    <property type="nucleotide sequence ID" value="NZ_BJZK01000017.1"/>
</dbReference>
<name>A0A1Y6JUW6_9LACO</name>
<dbReference type="InterPro" id="IPR002781">
    <property type="entry name" value="TM_pro_TauE-like"/>
</dbReference>
<dbReference type="OrthoDB" id="2324380at2"/>
<dbReference type="GO" id="GO:0005886">
    <property type="term" value="C:plasma membrane"/>
    <property type="evidence" value="ECO:0007669"/>
    <property type="project" value="UniProtKB-SubCell"/>
</dbReference>
<feature type="transmembrane region" description="Helical" evidence="6">
    <location>
        <begin position="34"/>
        <end position="57"/>
    </location>
</feature>
<protein>
    <recommendedName>
        <fullName evidence="6">Probable membrane transporter protein</fullName>
    </recommendedName>
</protein>
<keyword evidence="6" id="KW-1003">Cell membrane</keyword>